<dbReference type="PANTHER" id="PTHR31683">
    <property type="entry name" value="PECTATE LYASE 18-RELATED"/>
    <property type="match status" value="1"/>
</dbReference>
<organism evidence="6 7">
    <name type="scientific">Diaporthe vaccinii</name>
    <dbReference type="NCBI Taxonomy" id="105482"/>
    <lineage>
        <taxon>Eukaryota</taxon>
        <taxon>Fungi</taxon>
        <taxon>Dikarya</taxon>
        <taxon>Ascomycota</taxon>
        <taxon>Pezizomycotina</taxon>
        <taxon>Sordariomycetes</taxon>
        <taxon>Sordariomycetidae</taxon>
        <taxon>Diaporthales</taxon>
        <taxon>Diaporthaceae</taxon>
        <taxon>Diaporthe</taxon>
        <taxon>Diaporthe eres species complex</taxon>
    </lineage>
</organism>
<keyword evidence="3 4" id="KW-0456">Lyase</keyword>
<dbReference type="Proteomes" id="UP001600888">
    <property type="component" value="Unassembled WGS sequence"/>
</dbReference>
<evidence type="ECO:0000259" key="5">
    <source>
        <dbReference type="SMART" id="SM00656"/>
    </source>
</evidence>
<proteinExistence type="inferred from homology"/>
<dbReference type="SMART" id="SM00656">
    <property type="entry name" value="Amb_all"/>
    <property type="match status" value="1"/>
</dbReference>
<dbReference type="Pfam" id="PF00544">
    <property type="entry name" value="Pectate_lyase_4"/>
    <property type="match status" value="1"/>
</dbReference>
<dbReference type="InterPro" id="IPR012334">
    <property type="entry name" value="Pectin_lyas_fold"/>
</dbReference>
<keyword evidence="2" id="KW-0732">Signal</keyword>
<dbReference type="SUPFAM" id="SSF51126">
    <property type="entry name" value="Pectin lyase-like"/>
    <property type="match status" value="1"/>
</dbReference>
<keyword evidence="4" id="KW-0624">Polysaccharide degradation</keyword>
<accession>A0ABR4FCE2</accession>
<comment type="similarity">
    <text evidence="1 4">Belongs to the polysaccharide lyase 1 family.</text>
</comment>
<name>A0ABR4FCE2_9PEZI</name>
<dbReference type="InterPro" id="IPR045032">
    <property type="entry name" value="PEL"/>
</dbReference>
<dbReference type="InterPro" id="IPR002022">
    <property type="entry name" value="Pec_lyase"/>
</dbReference>
<keyword evidence="7" id="KW-1185">Reference proteome</keyword>
<dbReference type="EMBL" id="JBAWTH010000003">
    <property type="protein sequence ID" value="KAL2292372.1"/>
    <property type="molecule type" value="Genomic_DNA"/>
</dbReference>
<feature type="domain" description="Pectate lyase" evidence="5">
    <location>
        <begin position="79"/>
        <end position="293"/>
    </location>
</feature>
<keyword evidence="4" id="KW-0119">Carbohydrate metabolism</keyword>
<comment type="caution">
    <text evidence="6">The sequence shown here is derived from an EMBL/GenBank/DDBJ whole genome shotgun (WGS) entry which is preliminary data.</text>
</comment>
<dbReference type="InterPro" id="IPR011050">
    <property type="entry name" value="Pectin_lyase_fold/virulence"/>
</dbReference>
<comment type="subcellular location">
    <subcellularLocation>
        <location evidence="4">Secreted</location>
    </subcellularLocation>
</comment>
<evidence type="ECO:0000256" key="4">
    <source>
        <dbReference type="RuleBase" id="RU361173"/>
    </source>
</evidence>
<dbReference type="Gene3D" id="2.160.20.10">
    <property type="entry name" value="Single-stranded right-handed beta-helix, Pectin lyase-like"/>
    <property type="match status" value="1"/>
</dbReference>
<gene>
    <name evidence="6" type="ORF">FJTKL_09350</name>
</gene>
<evidence type="ECO:0000313" key="6">
    <source>
        <dbReference type="EMBL" id="KAL2292372.1"/>
    </source>
</evidence>
<evidence type="ECO:0000256" key="2">
    <source>
        <dbReference type="ARBA" id="ARBA00022729"/>
    </source>
</evidence>
<dbReference type="PANTHER" id="PTHR31683:SF18">
    <property type="entry name" value="PECTATE LYASE 21-RELATED"/>
    <property type="match status" value="1"/>
</dbReference>
<evidence type="ECO:0000256" key="1">
    <source>
        <dbReference type="ARBA" id="ARBA00010980"/>
    </source>
</evidence>
<sequence length="354" mass="36789">MRKIDKGATSHSVLYPPHSTHSFHKSAFTVTMKSTTSVAALLTAFFASAAAFPTVTVKKQSNGTSSGPIGFGAGTTGGGSAAAVTVSSCADLEAAIAGEEAKVVQIDGVVQDCGTLEVGSNTSLLGVGAESGASGTGFRIKDSTNIIIQNLKIGPPPAKADAIDVESSTQIWVDHCELFSVGLTGGKDDFDGLFDAKRGSDNLEVSYTKFHDHFKGSLIGHSDSNADQDTGKLRITYHHNSFVNVGSRLPSLRFGTGHIFNSVFQDCPTSGINSRMGAQVLAENNVFDNVDRAIVTNLDSDEPGFACDKGNVLSGTSTTEITQECSFTPAYDYTLDATDGLIAAIEASAGTGKI</sequence>
<evidence type="ECO:0000256" key="3">
    <source>
        <dbReference type="ARBA" id="ARBA00023239"/>
    </source>
</evidence>
<evidence type="ECO:0000313" key="7">
    <source>
        <dbReference type="Proteomes" id="UP001600888"/>
    </source>
</evidence>
<keyword evidence="4" id="KW-0964">Secreted</keyword>
<reference evidence="6 7" key="1">
    <citation type="submission" date="2024-03" db="EMBL/GenBank/DDBJ databases">
        <title>A high-quality draft genome sequence of Diaporthe vaccinii, a causative agent of upright dieback and viscid rot disease in cranberry plants.</title>
        <authorList>
            <person name="Sarrasin M."/>
            <person name="Lang B.F."/>
            <person name="Burger G."/>
        </authorList>
    </citation>
    <scope>NUCLEOTIDE SEQUENCE [LARGE SCALE GENOMIC DNA]</scope>
    <source>
        <strain evidence="6 7">IS7</strain>
    </source>
</reference>
<protein>
    <recommendedName>
        <fullName evidence="5">Pectate lyase domain-containing protein</fullName>
    </recommendedName>
</protein>